<reference evidence="2" key="1">
    <citation type="journal article" date="2023" name="Plant J.">
        <title>Genome sequences and population genomics provide insights into the demographic history, inbreeding, and mutation load of two 'living fossil' tree species of Dipteronia.</title>
        <authorList>
            <person name="Feng Y."/>
            <person name="Comes H.P."/>
            <person name="Chen J."/>
            <person name="Zhu S."/>
            <person name="Lu R."/>
            <person name="Zhang X."/>
            <person name="Li P."/>
            <person name="Qiu J."/>
            <person name="Olsen K.M."/>
            <person name="Qiu Y."/>
        </authorList>
    </citation>
    <scope>NUCLEOTIDE SEQUENCE</scope>
    <source>
        <strain evidence="2">NBL</strain>
    </source>
</reference>
<keyword evidence="1" id="KW-1133">Transmembrane helix</keyword>
<evidence type="ECO:0000313" key="2">
    <source>
        <dbReference type="EMBL" id="KAK3221932.1"/>
    </source>
</evidence>
<protein>
    <submittedName>
        <fullName evidence="2">Uncharacterized protein</fullName>
    </submittedName>
</protein>
<keyword evidence="3" id="KW-1185">Reference proteome</keyword>
<keyword evidence="1" id="KW-0472">Membrane</keyword>
<dbReference type="Proteomes" id="UP001281410">
    <property type="component" value="Unassembled WGS sequence"/>
</dbReference>
<feature type="transmembrane region" description="Helical" evidence="1">
    <location>
        <begin position="6"/>
        <end position="24"/>
    </location>
</feature>
<accession>A0AAE0EBM5</accession>
<keyword evidence="1" id="KW-0812">Transmembrane</keyword>
<organism evidence="2 3">
    <name type="scientific">Dipteronia sinensis</name>
    <dbReference type="NCBI Taxonomy" id="43782"/>
    <lineage>
        <taxon>Eukaryota</taxon>
        <taxon>Viridiplantae</taxon>
        <taxon>Streptophyta</taxon>
        <taxon>Embryophyta</taxon>
        <taxon>Tracheophyta</taxon>
        <taxon>Spermatophyta</taxon>
        <taxon>Magnoliopsida</taxon>
        <taxon>eudicotyledons</taxon>
        <taxon>Gunneridae</taxon>
        <taxon>Pentapetalae</taxon>
        <taxon>rosids</taxon>
        <taxon>malvids</taxon>
        <taxon>Sapindales</taxon>
        <taxon>Sapindaceae</taxon>
        <taxon>Hippocastanoideae</taxon>
        <taxon>Acereae</taxon>
        <taxon>Dipteronia</taxon>
    </lineage>
</organism>
<name>A0AAE0EBM5_9ROSI</name>
<evidence type="ECO:0000313" key="3">
    <source>
        <dbReference type="Proteomes" id="UP001281410"/>
    </source>
</evidence>
<sequence length="138" mass="14519">MALEWVVLGYAAAAEAIMVLLLTIPGLDGLRRGLIAGDAQSAEAVLVGGAVLSVLAHGHLLEVRDAPQVRGRLLHADGALAPSEIHHEEPAQRAPDRLGFGFLLVALLGHQSRCQDRAVESEGREAQEQGLIHSSVGD</sequence>
<comment type="caution">
    <text evidence="2">The sequence shown here is derived from an EMBL/GenBank/DDBJ whole genome shotgun (WGS) entry which is preliminary data.</text>
</comment>
<proteinExistence type="predicted"/>
<dbReference type="EMBL" id="JANJYJ010000003">
    <property type="protein sequence ID" value="KAK3221932.1"/>
    <property type="molecule type" value="Genomic_DNA"/>
</dbReference>
<evidence type="ECO:0000256" key="1">
    <source>
        <dbReference type="SAM" id="Phobius"/>
    </source>
</evidence>
<gene>
    <name evidence="2" type="ORF">Dsin_008957</name>
</gene>
<dbReference type="AlphaFoldDB" id="A0AAE0EBM5"/>